<feature type="transmembrane region" description="Helical" evidence="7">
    <location>
        <begin position="302"/>
        <end position="328"/>
    </location>
</feature>
<dbReference type="AlphaFoldDB" id="A0A3P1VBG3"/>
<evidence type="ECO:0000256" key="4">
    <source>
        <dbReference type="ARBA" id="ARBA00022989"/>
    </source>
</evidence>
<accession>A0A3P1VBG3</accession>
<evidence type="ECO:0000256" key="2">
    <source>
        <dbReference type="ARBA" id="ARBA00022475"/>
    </source>
</evidence>
<feature type="transmembrane region" description="Helical" evidence="7">
    <location>
        <begin position="398"/>
        <end position="418"/>
    </location>
</feature>
<feature type="transmembrane region" description="Helical" evidence="7">
    <location>
        <begin position="12"/>
        <end position="34"/>
    </location>
</feature>
<name>A0A3P1VBG3_9ACTO</name>
<dbReference type="InterPro" id="IPR050250">
    <property type="entry name" value="Macrolide_Exporter_MacB"/>
</dbReference>
<feature type="transmembrane region" description="Helical" evidence="7">
    <location>
        <begin position="430"/>
        <end position="452"/>
    </location>
</feature>
<keyword evidence="5 7" id="KW-0472">Membrane</keyword>
<dbReference type="OrthoDB" id="9780560at2"/>
<feature type="domain" description="ABC3 transporter permease C-terminal" evidence="8">
    <location>
        <begin position="700"/>
        <end position="815"/>
    </location>
</feature>
<dbReference type="EMBL" id="RQZC01000001">
    <property type="protein sequence ID" value="RRD30840.1"/>
    <property type="molecule type" value="Genomic_DNA"/>
</dbReference>
<dbReference type="GO" id="GO:0022857">
    <property type="term" value="F:transmembrane transporter activity"/>
    <property type="evidence" value="ECO:0007669"/>
    <property type="project" value="TreeGrafter"/>
</dbReference>
<gene>
    <name evidence="9" type="ORF">EII10_01685</name>
</gene>
<dbReference type="Proteomes" id="UP000271272">
    <property type="component" value="Unassembled WGS sequence"/>
</dbReference>
<proteinExistence type="inferred from homology"/>
<evidence type="ECO:0000256" key="7">
    <source>
        <dbReference type="SAM" id="Phobius"/>
    </source>
</evidence>
<dbReference type="Pfam" id="PF02687">
    <property type="entry name" value="FtsX"/>
    <property type="match status" value="2"/>
</dbReference>
<evidence type="ECO:0000313" key="9">
    <source>
        <dbReference type="EMBL" id="RRD30840.1"/>
    </source>
</evidence>
<feature type="transmembrane region" description="Helical" evidence="7">
    <location>
        <begin position="693"/>
        <end position="713"/>
    </location>
</feature>
<evidence type="ECO:0000256" key="5">
    <source>
        <dbReference type="ARBA" id="ARBA00023136"/>
    </source>
</evidence>
<feature type="transmembrane region" description="Helical" evidence="7">
    <location>
        <begin position="259"/>
        <end position="281"/>
    </location>
</feature>
<feature type="domain" description="ABC3 transporter permease C-terminal" evidence="8">
    <location>
        <begin position="263"/>
        <end position="378"/>
    </location>
</feature>
<evidence type="ECO:0000256" key="1">
    <source>
        <dbReference type="ARBA" id="ARBA00004651"/>
    </source>
</evidence>
<keyword evidence="3 7" id="KW-0812">Transmembrane</keyword>
<organism evidence="9 10">
    <name type="scientific">Actinomyces bowdenii</name>
    <dbReference type="NCBI Taxonomy" id="131109"/>
    <lineage>
        <taxon>Bacteria</taxon>
        <taxon>Bacillati</taxon>
        <taxon>Actinomycetota</taxon>
        <taxon>Actinomycetes</taxon>
        <taxon>Actinomycetales</taxon>
        <taxon>Actinomycetaceae</taxon>
        <taxon>Actinomyces</taxon>
    </lineage>
</organism>
<feature type="transmembrane region" description="Helical" evidence="7">
    <location>
        <begin position="787"/>
        <end position="806"/>
    </location>
</feature>
<protein>
    <submittedName>
        <fullName evidence="9">ABC transporter permease</fullName>
    </submittedName>
</protein>
<evidence type="ECO:0000256" key="6">
    <source>
        <dbReference type="ARBA" id="ARBA00038076"/>
    </source>
</evidence>
<feature type="transmembrane region" description="Helical" evidence="7">
    <location>
        <begin position="749"/>
        <end position="775"/>
    </location>
</feature>
<comment type="subcellular location">
    <subcellularLocation>
        <location evidence="1">Cell membrane</location>
        <topology evidence="1">Multi-pass membrane protein</topology>
    </subcellularLocation>
</comment>
<reference evidence="9 10" key="1">
    <citation type="submission" date="2018-11" db="EMBL/GenBank/DDBJ databases">
        <title>Genomes From Bacteria Associated with the Canine Oral Cavity: a Test Case for Automated Genome-Based Taxonomic Assignment.</title>
        <authorList>
            <person name="Coil D.A."/>
            <person name="Jospin G."/>
            <person name="Darling A.E."/>
            <person name="Wallis C."/>
            <person name="Davis I.J."/>
            <person name="Harris S."/>
            <person name="Eisen J.A."/>
            <person name="Holcombe L.J."/>
            <person name="O'Flynn C."/>
        </authorList>
    </citation>
    <scope>NUCLEOTIDE SEQUENCE [LARGE SCALE GENOMIC DNA]</scope>
    <source>
        <strain evidence="9 10">OH5050</strain>
    </source>
</reference>
<evidence type="ECO:0000259" key="8">
    <source>
        <dbReference type="Pfam" id="PF02687"/>
    </source>
</evidence>
<comment type="similarity">
    <text evidence="6">Belongs to the ABC-4 integral membrane protein family.</text>
</comment>
<sequence length="826" mass="83790">MPRLLDLPRTAAAVVAVALAATLMAFAFIISASFTTAITSSARASVGGADAVVIAGRGQGLNGQHVQDLAALPEVRDVRPYREGYLWVDRPGETYDEHAFVLDIPPLAGETRLTAGRLPEADGEIAISPVLAQKQGIEAGSTIALRADDPDDGAQSRQATATVVGIIEPGPQVSRRNPLNSFIFASPQQQAALGVPDELAVLYLTAAPGTGTSQLVEAAATAMGASRPEATVQSAQETIGQRAVSGNSLASATLTLLQVLGPVCAVVAVIVIATTFTTLLAKQTRTIGLLRCVGASRRQVRLAVLRAGLLTALSGSVLGAAVGAVLAIVAIRARLLDALDPQHLTVSWTSPALTVLLSVVITLVAVLRPAHQAARVSPLIALTSQVADASALGRRRRVAAAAGLVVAGLGIAMTWAGVHGRIIETTAAGAVAMVLGVLLSLPLLVVGASQLIERLGGGARRPVLQLACRNLARNPGRAAATTAALLVSVSVAATMATGLSTLSASLEGYLASGSPIDIRVSAIEADHDTAALSRRVEGVEGVEASIIVPTPSLRLTSEARDDEITVSAIDDAAIDPIVRSHHGLEGLDDDTLIVGGIYSLPEGSEVTLSGPAGTRRLRVHVEEGGYGPVITAATAQALTGAEPVPTSLWARTAGDGSGTAAASAVREELRGSGLLVSTADQGRLSFTGQIRRTALTIGAILSLSLLITLSGLANTAEVSVVERMREVGVLRATGTGRTTIRRLFLTESAVMALLGGGIGAAVGIGVGVAGISALLGDSGGEGIRISIPWLILAGIVLISGTVGVVACLRPSGRAAAVAPVTVLAAD</sequence>
<comment type="caution">
    <text evidence="9">The sequence shown here is derived from an EMBL/GenBank/DDBJ whole genome shotgun (WGS) entry which is preliminary data.</text>
</comment>
<keyword evidence="2" id="KW-1003">Cell membrane</keyword>
<dbReference type="InterPro" id="IPR003838">
    <property type="entry name" value="ABC3_permease_C"/>
</dbReference>
<keyword evidence="4 7" id="KW-1133">Transmembrane helix</keyword>
<dbReference type="PANTHER" id="PTHR30572:SF4">
    <property type="entry name" value="ABC TRANSPORTER PERMEASE YTRF"/>
    <property type="match status" value="1"/>
</dbReference>
<dbReference type="RefSeq" id="WP_124932752.1">
    <property type="nucleotide sequence ID" value="NZ_RQZC01000001.1"/>
</dbReference>
<dbReference type="PANTHER" id="PTHR30572">
    <property type="entry name" value="MEMBRANE COMPONENT OF TRANSPORTER-RELATED"/>
    <property type="match status" value="1"/>
</dbReference>
<feature type="transmembrane region" description="Helical" evidence="7">
    <location>
        <begin position="348"/>
        <end position="367"/>
    </location>
</feature>
<keyword evidence="10" id="KW-1185">Reference proteome</keyword>
<dbReference type="GO" id="GO:0005886">
    <property type="term" value="C:plasma membrane"/>
    <property type="evidence" value="ECO:0007669"/>
    <property type="project" value="UniProtKB-SubCell"/>
</dbReference>
<evidence type="ECO:0000313" key="10">
    <source>
        <dbReference type="Proteomes" id="UP000271272"/>
    </source>
</evidence>
<evidence type="ECO:0000256" key="3">
    <source>
        <dbReference type="ARBA" id="ARBA00022692"/>
    </source>
</evidence>